<dbReference type="InterPro" id="IPR006094">
    <property type="entry name" value="Oxid_FAD_bind_N"/>
</dbReference>
<dbReference type="SUPFAM" id="SSF56176">
    <property type="entry name" value="FAD-binding/transporter-associated domain-like"/>
    <property type="match status" value="1"/>
</dbReference>
<evidence type="ECO:0000256" key="4">
    <source>
        <dbReference type="ARBA" id="ARBA00023002"/>
    </source>
</evidence>
<sequence>MKGLLSLASCLGIFHTLVAAATIPSYFERSPSTPRKLSVAQVQRELGSRLSKSTIIFGPEDARYGDATSRWNDFAKPKFQIVIEPGQESDVASIVKYCNEKSIEFLAINKGHGYPSSLGSFNGVQINMAQFRTITIQPNGKSAWFGGGVFDGQANRYLWDQGYVTTTGSCDCVGMMGPGLGGGHGRHEGPHGMISDNILQLNVVLADGTAVRVNNTSHSDLLWAMKGAGHNFGIVTSFEMKVYPRGPDTWHYHNYVWRGDQLEAVFTALNNFHGNGSTPVNMTTNFGNMLLDTTVSEKEPVLWWTFAYRGSAAEAEKLLAPFNAIEAVRDEQGDVPFPQVAAAQQTDENSAICQHNKVRITATAGLQMYNLTAERLIFEGFKKRIASDPTLAAGAVVLHEGYSTAGTDAQNPNDSAYPFRDDHHLMLVQIIIPPNNKTIEQEAWKWANEVRDQWNQGQPTRPVNAYVNYANGFESVEEKYGHEAWRLKKLRDLKAKYDPFNRFRFYNPIVGKKTAGPV</sequence>
<keyword evidence="4" id="KW-0560">Oxidoreductase</keyword>
<dbReference type="InterPro" id="IPR016169">
    <property type="entry name" value="FAD-bd_PCMH_sub2"/>
</dbReference>
<keyword evidence="2" id="KW-0285">Flavoprotein</keyword>
<evidence type="ECO:0000256" key="1">
    <source>
        <dbReference type="ARBA" id="ARBA00005466"/>
    </source>
</evidence>
<evidence type="ECO:0000256" key="3">
    <source>
        <dbReference type="ARBA" id="ARBA00022827"/>
    </source>
</evidence>
<comment type="similarity">
    <text evidence="1">Belongs to the oxygen-dependent FAD-linked oxidoreductase family.</text>
</comment>
<evidence type="ECO:0000256" key="5">
    <source>
        <dbReference type="SAM" id="SignalP"/>
    </source>
</evidence>
<evidence type="ECO:0000313" key="8">
    <source>
        <dbReference type="Proteomes" id="UP001451303"/>
    </source>
</evidence>
<dbReference type="Pfam" id="PF08031">
    <property type="entry name" value="BBE"/>
    <property type="match status" value="1"/>
</dbReference>
<keyword evidence="3" id="KW-0274">FAD</keyword>
<dbReference type="Pfam" id="PF01565">
    <property type="entry name" value="FAD_binding_4"/>
    <property type="match status" value="1"/>
</dbReference>
<dbReference type="EMBL" id="JAVLET010000013">
    <property type="protein sequence ID" value="KAL0466168.1"/>
    <property type="molecule type" value="Genomic_DNA"/>
</dbReference>
<dbReference type="PANTHER" id="PTHR42973">
    <property type="entry name" value="BINDING OXIDOREDUCTASE, PUTATIVE (AFU_ORTHOLOGUE AFUA_1G17690)-RELATED"/>
    <property type="match status" value="1"/>
</dbReference>
<protein>
    <recommendedName>
        <fullName evidence="6">FAD-binding PCMH-type domain-containing protein</fullName>
    </recommendedName>
</protein>
<dbReference type="Gene3D" id="3.40.462.20">
    <property type="match status" value="1"/>
</dbReference>
<proteinExistence type="inferred from homology"/>
<gene>
    <name evidence="7" type="ORF">QR685DRAFT_557146</name>
</gene>
<dbReference type="InterPro" id="IPR016166">
    <property type="entry name" value="FAD-bd_PCMH"/>
</dbReference>
<feature type="chain" id="PRO_5045870583" description="FAD-binding PCMH-type domain-containing protein" evidence="5">
    <location>
        <begin position="21"/>
        <end position="518"/>
    </location>
</feature>
<evidence type="ECO:0000256" key="2">
    <source>
        <dbReference type="ARBA" id="ARBA00022630"/>
    </source>
</evidence>
<evidence type="ECO:0000259" key="6">
    <source>
        <dbReference type="PROSITE" id="PS51387"/>
    </source>
</evidence>
<keyword evidence="5" id="KW-0732">Signal</keyword>
<dbReference type="PANTHER" id="PTHR42973:SF8">
    <property type="entry name" value="FAD-BINDING PCMH-TYPE DOMAIN-CONTAINING PROTEIN"/>
    <property type="match status" value="1"/>
</dbReference>
<name>A0ABR3D1K4_NEUIN</name>
<feature type="domain" description="FAD-binding PCMH-type" evidence="6">
    <location>
        <begin position="74"/>
        <end position="245"/>
    </location>
</feature>
<comment type="caution">
    <text evidence="7">The sequence shown here is derived from an EMBL/GenBank/DDBJ whole genome shotgun (WGS) entry which is preliminary data.</text>
</comment>
<dbReference type="PROSITE" id="PS51387">
    <property type="entry name" value="FAD_PCMH"/>
    <property type="match status" value="1"/>
</dbReference>
<dbReference type="InterPro" id="IPR036318">
    <property type="entry name" value="FAD-bd_PCMH-like_sf"/>
</dbReference>
<feature type="signal peptide" evidence="5">
    <location>
        <begin position="1"/>
        <end position="20"/>
    </location>
</feature>
<dbReference type="InterPro" id="IPR050416">
    <property type="entry name" value="FAD-linked_Oxidoreductase"/>
</dbReference>
<accession>A0ABR3D1K4</accession>
<dbReference type="InterPro" id="IPR012951">
    <property type="entry name" value="BBE"/>
</dbReference>
<reference evidence="7 8" key="1">
    <citation type="submission" date="2023-09" db="EMBL/GenBank/DDBJ databases">
        <title>Multi-omics analysis of a traditional fermented food reveals byproduct-associated fungal strains for waste-to-food upcycling.</title>
        <authorList>
            <consortium name="Lawrence Berkeley National Laboratory"/>
            <person name="Rekdal V.M."/>
            <person name="Villalobos-Escobedo J.M."/>
            <person name="Rodriguez-Valeron N."/>
            <person name="Garcia M.O."/>
            <person name="Vasquez D.P."/>
            <person name="Damayanti I."/>
            <person name="Sorensen P.M."/>
            <person name="Baidoo E.E."/>
            <person name="De Carvalho A.C."/>
            <person name="Riley R."/>
            <person name="Lipzen A."/>
            <person name="He G."/>
            <person name="Yan M."/>
            <person name="Haridas S."/>
            <person name="Daum C."/>
            <person name="Yoshinaga Y."/>
            <person name="Ng V."/>
            <person name="Grigoriev I.V."/>
            <person name="Munk R."/>
            <person name="Nuraida L."/>
            <person name="Wijaya C.H."/>
            <person name="Morales P.-C."/>
            <person name="Keasling J.D."/>
        </authorList>
    </citation>
    <scope>NUCLEOTIDE SEQUENCE [LARGE SCALE GENOMIC DNA]</scope>
    <source>
        <strain evidence="7 8">FGSC 2613</strain>
    </source>
</reference>
<evidence type="ECO:0000313" key="7">
    <source>
        <dbReference type="EMBL" id="KAL0466168.1"/>
    </source>
</evidence>
<organism evidence="7 8">
    <name type="scientific">Neurospora intermedia</name>
    <dbReference type="NCBI Taxonomy" id="5142"/>
    <lineage>
        <taxon>Eukaryota</taxon>
        <taxon>Fungi</taxon>
        <taxon>Dikarya</taxon>
        <taxon>Ascomycota</taxon>
        <taxon>Pezizomycotina</taxon>
        <taxon>Sordariomycetes</taxon>
        <taxon>Sordariomycetidae</taxon>
        <taxon>Sordariales</taxon>
        <taxon>Sordariaceae</taxon>
        <taxon>Neurospora</taxon>
    </lineage>
</organism>
<dbReference type="Gene3D" id="3.30.465.10">
    <property type="match status" value="1"/>
</dbReference>
<keyword evidence="8" id="KW-1185">Reference proteome</keyword>
<dbReference type="Proteomes" id="UP001451303">
    <property type="component" value="Unassembled WGS sequence"/>
</dbReference>